<evidence type="ECO:0000313" key="5">
    <source>
        <dbReference type="EMBL" id="SFK81627.1"/>
    </source>
</evidence>
<dbReference type="SMART" id="SM00283">
    <property type="entry name" value="MA"/>
    <property type="match status" value="1"/>
</dbReference>
<evidence type="ECO:0000259" key="4">
    <source>
        <dbReference type="PROSITE" id="PS50111"/>
    </source>
</evidence>
<dbReference type="InterPro" id="IPR004089">
    <property type="entry name" value="MCPsignal_dom"/>
</dbReference>
<dbReference type="Gene3D" id="1.10.287.950">
    <property type="entry name" value="Methyl-accepting chemotaxis protein"/>
    <property type="match status" value="1"/>
</dbReference>
<name>A0A1I4CMW8_9HYPH</name>
<proteinExistence type="predicted"/>
<dbReference type="PROSITE" id="PS50111">
    <property type="entry name" value="CHEMOTAXIS_TRANSDUC_2"/>
    <property type="match status" value="1"/>
</dbReference>
<dbReference type="InterPro" id="IPR009875">
    <property type="entry name" value="PilZ_domain"/>
</dbReference>
<evidence type="ECO:0000256" key="1">
    <source>
        <dbReference type="ARBA" id="ARBA00023224"/>
    </source>
</evidence>
<keyword evidence="6" id="KW-1185">Reference proteome</keyword>
<dbReference type="STRING" id="414703.SAMN04488125_104256"/>
<organism evidence="5 6">
    <name type="scientific">Methylorubrum salsuginis</name>
    <dbReference type="NCBI Taxonomy" id="414703"/>
    <lineage>
        <taxon>Bacteria</taxon>
        <taxon>Pseudomonadati</taxon>
        <taxon>Pseudomonadota</taxon>
        <taxon>Alphaproteobacteria</taxon>
        <taxon>Hyphomicrobiales</taxon>
        <taxon>Methylobacteriaceae</taxon>
        <taxon>Methylorubrum</taxon>
    </lineage>
</organism>
<accession>A0A1I4CMW8</accession>
<dbReference type="AlphaFoldDB" id="A0A1I4CMW8"/>
<dbReference type="Pfam" id="PF07238">
    <property type="entry name" value="PilZ"/>
    <property type="match status" value="1"/>
</dbReference>
<evidence type="ECO:0000313" key="6">
    <source>
        <dbReference type="Proteomes" id="UP000198804"/>
    </source>
</evidence>
<evidence type="ECO:0000256" key="3">
    <source>
        <dbReference type="SAM" id="MobiDB-lite"/>
    </source>
</evidence>
<sequence>MLGYMHKFAVSKRATAPSRSMPDPHPASAPEPEAPVVAPGKRPGAIIDQIEADLHLLVRSVQTTSAEVGRAVVEANASLAGIGERTHALVTETRTVDETARLLAGSAQELTAAAASISAQIHAAAGLLDGVTAVIGQVQARIGQLRASSDEIGTIIDLIAGITRQTNLLALNAMIEAARAGEHGRGFAVVAQEVKDLAGQTARATDRIRHTIETLQGEAMGSADAVEQAARLVEQVGPRFVEVVAAVEQQNASTAELRRSAESVARFVTQVVGSTEAIEREAQAAADVNRAADASSQTIDRLLGRFLVVLRNNELGNRRADLRLPVALAARIRQGAAASVPARTVDVSRNGLLVTPQAEIEAGPGQVLKLDIAELGEVEARVVARSRLGLHLCAENADGAYAARVDALSETLDRKNRPRGERAEAAAAEIAAALEAAIRAGQLTEAALFDVAYEAVPGTDPQQHLTAAVPALDRLLPPIQERLLGLDADLVFCVAVDRNGYLPVHNRAYSHRQRRGEPDWNNAHCRNRRIFDDRAGLMAARNTEPFLVQSYARDLGGRTVMMQEVDAPIRVAGRHWGGLRMAYRA</sequence>
<dbReference type="GO" id="GO:0035438">
    <property type="term" value="F:cyclic-di-GMP binding"/>
    <property type="evidence" value="ECO:0007669"/>
    <property type="project" value="InterPro"/>
</dbReference>
<feature type="region of interest" description="Disordered" evidence="3">
    <location>
        <begin position="12"/>
        <end position="38"/>
    </location>
</feature>
<protein>
    <submittedName>
        <fullName evidence="5">Methyl-accepting chemotaxis protein</fullName>
    </submittedName>
</protein>
<gene>
    <name evidence="5" type="ORF">SAMN04488125_104256</name>
</gene>
<dbReference type="SUPFAM" id="SSF141371">
    <property type="entry name" value="PilZ domain-like"/>
    <property type="match status" value="1"/>
</dbReference>
<dbReference type="PANTHER" id="PTHR32089:SF112">
    <property type="entry name" value="LYSOZYME-LIKE PROTEIN-RELATED"/>
    <property type="match status" value="1"/>
</dbReference>
<evidence type="ECO:0000256" key="2">
    <source>
        <dbReference type="PROSITE-ProRule" id="PRU00284"/>
    </source>
</evidence>
<dbReference type="EMBL" id="FOSV01000004">
    <property type="protein sequence ID" value="SFK81627.1"/>
    <property type="molecule type" value="Genomic_DNA"/>
</dbReference>
<dbReference type="GO" id="GO:0016020">
    <property type="term" value="C:membrane"/>
    <property type="evidence" value="ECO:0007669"/>
    <property type="project" value="InterPro"/>
</dbReference>
<keyword evidence="1 2" id="KW-0807">Transducer</keyword>
<dbReference type="PANTHER" id="PTHR32089">
    <property type="entry name" value="METHYL-ACCEPTING CHEMOTAXIS PROTEIN MCPB"/>
    <property type="match status" value="1"/>
</dbReference>
<feature type="domain" description="Methyl-accepting transducer" evidence="4">
    <location>
        <begin position="64"/>
        <end position="296"/>
    </location>
</feature>
<dbReference type="GO" id="GO:0007165">
    <property type="term" value="P:signal transduction"/>
    <property type="evidence" value="ECO:0007669"/>
    <property type="project" value="UniProtKB-KW"/>
</dbReference>
<dbReference type="Proteomes" id="UP000198804">
    <property type="component" value="Unassembled WGS sequence"/>
</dbReference>
<reference evidence="6" key="1">
    <citation type="submission" date="2016-10" db="EMBL/GenBank/DDBJ databases">
        <authorList>
            <person name="Varghese N."/>
            <person name="Submissions S."/>
        </authorList>
    </citation>
    <scope>NUCLEOTIDE SEQUENCE [LARGE SCALE GENOMIC DNA]</scope>
    <source>
        <strain evidence="6">CGMCC 1.6474</strain>
    </source>
</reference>
<dbReference type="Pfam" id="PF00015">
    <property type="entry name" value="MCPsignal"/>
    <property type="match status" value="1"/>
</dbReference>
<feature type="compositionally biased region" description="Pro residues" evidence="3">
    <location>
        <begin position="23"/>
        <end position="33"/>
    </location>
</feature>
<dbReference type="SUPFAM" id="SSF58104">
    <property type="entry name" value="Methyl-accepting chemotaxis protein (MCP) signaling domain"/>
    <property type="match status" value="1"/>
</dbReference>